<dbReference type="InterPro" id="IPR001330">
    <property type="entry name" value="Prenyltrans"/>
</dbReference>
<evidence type="ECO:0000313" key="3">
    <source>
        <dbReference type="EMBL" id="RNF67708.1"/>
    </source>
</evidence>
<dbReference type="OrthoDB" id="5297771at2"/>
<protein>
    <recommendedName>
        <fullName evidence="2">Prenyltransferase alpha-alpha toroid domain-containing protein</fullName>
    </recommendedName>
</protein>
<accession>A0A3M8RGK8</accession>
<proteinExistence type="predicted"/>
<feature type="domain" description="Prenyltransferase alpha-alpha toroid" evidence="2">
    <location>
        <begin position="11"/>
        <end position="74"/>
    </location>
</feature>
<dbReference type="SUPFAM" id="SSF48239">
    <property type="entry name" value="Terpenoid cyclases/Protein prenyltransferases"/>
    <property type="match status" value="2"/>
</dbReference>
<dbReference type="RefSeq" id="WP_123102322.1">
    <property type="nucleotide sequence ID" value="NZ_CP127527.1"/>
</dbReference>
<dbReference type="EMBL" id="RIZI01000130">
    <property type="protein sequence ID" value="RNF67708.1"/>
    <property type="molecule type" value="Genomic_DNA"/>
</dbReference>
<dbReference type="Gene3D" id="1.50.10.20">
    <property type="match status" value="2"/>
</dbReference>
<dbReference type="GO" id="GO:0003824">
    <property type="term" value="F:catalytic activity"/>
    <property type="evidence" value="ECO:0007669"/>
    <property type="project" value="InterPro"/>
</dbReference>
<evidence type="ECO:0000256" key="1">
    <source>
        <dbReference type="ARBA" id="ARBA00022737"/>
    </source>
</evidence>
<sequence>MATGQTAFAEDLAVDYILSRQDADGGFCFYRAWGVEESTAPDTFYAVASLQCLDREIPRQDPLIRTLRQQQSTSGDFPSLTVAYFALSALRRLGADPVHDPRPALERWMRRLPGAGLVPDRWSSGLRTIARCVRLAADWSLPPSAWETAALALLALSHDTGGGGYGVKANPTDTYHALLLQRALGKTITAANQAFAHHCEDPVLGIRMAPDSASTNMETIHAALRTFSLLNERPRFPAAIGQFLRRCQHQQGGFGRTGDAIATLESTWRAIAIRQDLRHWADNALGP</sequence>
<dbReference type="InterPro" id="IPR008930">
    <property type="entry name" value="Terpenoid_cyclase/PrenylTrfase"/>
</dbReference>
<comment type="caution">
    <text evidence="3">The sequence shown here is derived from an EMBL/GenBank/DDBJ whole genome shotgun (WGS) entry which is preliminary data.</text>
</comment>
<evidence type="ECO:0000259" key="2">
    <source>
        <dbReference type="Pfam" id="PF00432"/>
    </source>
</evidence>
<dbReference type="Pfam" id="PF00432">
    <property type="entry name" value="Prenyltrans"/>
    <property type="match status" value="1"/>
</dbReference>
<dbReference type="AlphaFoldDB" id="A0A3M8RGK8"/>
<organism evidence="3">
    <name type="scientific">Acidithiobacillus sulfuriphilus</name>
    <dbReference type="NCBI Taxonomy" id="1867749"/>
    <lineage>
        <taxon>Bacteria</taxon>
        <taxon>Pseudomonadati</taxon>
        <taxon>Pseudomonadota</taxon>
        <taxon>Acidithiobacillia</taxon>
        <taxon>Acidithiobacillales</taxon>
        <taxon>Acidithiobacillaceae</taxon>
        <taxon>Acidithiobacillus</taxon>
    </lineage>
</organism>
<reference evidence="3" key="1">
    <citation type="submission" date="2018-10" db="EMBL/GenBank/DDBJ databases">
        <title>Acidithiobacillus sulfuriphilus sp. nov.: an extremely acidophilic sulfur-oxidizing chemolithotroph isolated from a neutral pH environment.</title>
        <authorList>
            <person name="Falagan C."/>
            <person name="Moya-Beltran A."/>
            <person name="Quatrini R."/>
            <person name="Johnson D.B."/>
        </authorList>
    </citation>
    <scope>NUCLEOTIDE SEQUENCE [LARGE SCALE GENOMIC DNA]</scope>
    <source>
        <strain evidence="3">CJ-2</strain>
    </source>
</reference>
<gene>
    <name evidence="3" type="ORF">EC580_03755</name>
</gene>
<name>A0A3M8RGK8_9PROT</name>
<keyword evidence="1" id="KW-0677">Repeat</keyword>